<dbReference type="PRINTS" id="PR00385">
    <property type="entry name" value="P450"/>
</dbReference>
<dbReference type="EMBL" id="MU005594">
    <property type="protein sequence ID" value="KAF2680749.1"/>
    <property type="molecule type" value="Genomic_DNA"/>
</dbReference>
<dbReference type="Pfam" id="PF00067">
    <property type="entry name" value="p450"/>
    <property type="match status" value="3"/>
</dbReference>
<dbReference type="GO" id="GO:0016705">
    <property type="term" value="F:oxidoreductase activity, acting on paired donors, with incorporation or reduction of molecular oxygen"/>
    <property type="evidence" value="ECO:0007669"/>
    <property type="project" value="InterPro"/>
</dbReference>
<dbReference type="SUPFAM" id="SSF48264">
    <property type="entry name" value="Cytochrome P450"/>
    <property type="match status" value="1"/>
</dbReference>
<evidence type="ECO:0000256" key="11">
    <source>
        <dbReference type="ARBA" id="ARBA00023136"/>
    </source>
</evidence>
<dbReference type="AlphaFoldDB" id="A0A6G1ISA1"/>
<gene>
    <name evidence="14" type="ORF">K458DRAFT_444991</name>
</gene>
<dbReference type="InterPro" id="IPR050121">
    <property type="entry name" value="Cytochrome_P450_monoxygenase"/>
</dbReference>
<evidence type="ECO:0000256" key="12">
    <source>
        <dbReference type="PIRSR" id="PIRSR602401-1"/>
    </source>
</evidence>
<dbReference type="PRINTS" id="PR00463">
    <property type="entry name" value="EP450I"/>
</dbReference>
<keyword evidence="9 12" id="KW-0408">Iron</keyword>
<evidence type="ECO:0000256" key="5">
    <source>
        <dbReference type="ARBA" id="ARBA00022692"/>
    </source>
</evidence>
<organism evidence="14 15">
    <name type="scientific">Lentithecium fluviatile CBS 122367</name>
    <dbReference type="NCBI Taxonomy" id="1168545"/>
    <lineage>
        <taxon>Eukaryota</taxon>
        <taxon>Fungi</taxon>
        <taxon>Dikarya</taxon>
        <taxon>Ascomycota</taxon>
        <taxon>Pezizomycotina</taxon>
        <taxon>Dothideomycetes</taxon>
        <taxon>Pleosporomycetidae</taxon>
        <taxon>Pleosporales</taxon>
        <taxon>Massarineae</taxon>
        <taxon>Lentitheciaceae</taxon>
        <taxon>Lentithecium</taxon>
    </lineage>
</organism>
<protein>
    <submittedName>
        <fullName evidence="14">Putative benzoate 4-monooxygenase cytochrome P450</fullName>
    </submittedName>
</protein>
<keyword evidence="11 13" id="KW-0472">Membrane</keyword>
<dbReference type="GO" id="GO:0020037">
    <property type="term" value="F:heme binding"/>
    <property type="evidence" value="ECO:0007669"/>
    <property type="project" value="InterPro"/>
</dbReference>
<proteinExistence type="inferred from homology"/>
<dbReference type="Gene3D" id="1.10.630.10">
    <property type="entry name" value="Cytochrome P450"/>
    <property type="match status" value="1"/>
</dbReference>
<evidence type="ECO:0000256" key="3">
    <source>
        <dbReference type="ARBA" id="ARBA00010617"/>
    </source>
</evidence>
<dbReference type="PANTHER" id="PTHR24305">
    <property type="entry name" value="CYTOCHROME P450"/>
    <property type="match status" value="1"/>
</dbReference>
<comment type="subcellular location">
    <subcellularLocation>
        <location evidence="2">Membrane</location>
    </subcellularLocation>
</comment>
<keyword evidence="7 13" id="KW-1133">Transmembrane helix</keyword>
<accession>A0A6G1ISA1</accession>
<feature type="transmembrane region" description="Helical" evidence="13">
    <location>
        <begin position="60"/>
        <end position="81"/>
    </location>
</feature>
<evidence type="ECO:0000256" key="2">
    <source>
        <dbReference type="ARBA" id="ARBA00004370"/>
    </source>
</evidence>
<dbReference type="OrthoDB" id="6692864at2759"/>
<feature type="binding site" description="axial binding residue" evidence="12">
    <location>
        <position position="445"/>
    </location>
    <ligand>
        <name>heme</name>
        <dbReference type="ChEBI" id="CHEBI:30413"/>
    </ligand>
    <ligandPart>
        <name>Fe</name>
        <dbReference type="ChEBI" id="CHEBI:18248"/>
    </ligandPart>
</feature>
<evidence type="ECO:0000313" key="15">
    <source>
        <dbReference type="Proteomes" id="UP000799291"/>
    </source>
</evidence>
<dbReference type="PANTHER" id="PTHR24305:SF112">
    <property type="entry name" value="L-ORNITHINE-N5-MONOOXYGENASE (EUROFUNG)"/>
    <property type="match status" value="1"/>
</dbReference>
<dbReference type="InterPro" id="IPR001128">
    <property type="entry name" value="Cyt_P450"/>
</dbReference>
<evidence type="ECO:0000256" key="7">
    <source>
        <dbReference type="ARBA" id="ARBA00022989"/>
    </source>
</evidence>
<evidence type="ECO:0000256" key="6">
    <source>
        <dbReference type="ARBA" id="ARBA00022723"/>
    </source>
</evidence>
<dbReference type="GO" id="GO:0016020">
    <property type="term" value="C:membrane"/>
    <property type="evidence" value="ECO:0007669"/>
    <property type="project" value="UniProtKB-SubCell"/>
</dbReference>
<evidence type="ECO:0000256" key="13">
    <source>
        <dbReference type="SAM" id="Phobius"/>
    </source>
</evidence>
<keyword evidence="5 13" id="KW-0812">Transmembrane</keyword>
<comment type="similarity">
    <text evidence="3">Belongs to the cytochrome P450 family.</text>
</comment>
<name>A0A6G1ISA1_9PLEO</name>
<dbReference type="GO" id="GO:0004497">
    <property type="term" value="F:monooxygenase activity"/>
    <property type="evidence" value="ECO:0007669"/>
    <property type="project" value="UniProtKB-KW"/>
</dbReference>
<evidence type="ECO:0000256" key="10">
    <source>
        <dbReference type="ARBA" id="ARBA00023033"/>
    </source>
</evidence>
<feature type="transmembrane region" description="Helical" evidence="13">
    <location>
        <begin position="31"/>
        <end position="48"/>
    </location>
</feature>
<evidence type="ECO:0000256" key="9">
    <source>
        <dbReference type="ARBA" id="ARBA00023004"/>
    </source>
</evidence>
<sequence length="501" mass="56943">MSMHLITAFILGVSSHIFYFRRGEHHMSGPWLAACVPFSWTLIAVLRLRNESPISAVRGSTLLLGIYAASLYGSIIIYRVVFHPLRHFPGPILARVSKFWHVFKLSDLQNQLLLEDLHQQYGDIVRIGPNELAIFRNDGIPAVHRPNSKCIKAPWYDMLQKDRSIHATRQPGLHQPRRRIWDQGFGTKALKSYQERVSAKVELLVHNIARSTGQPIDSHQLFLFFGFDVMGDIAFGEGFGMLEQNKPHPIMNTLRSGIYLLGRLSPVPWLMTILMTIPRSKEDWVKMEQFSEERVMLKLIDAARDPEDKAKIDMHWLSGDAMVIIIAGSDTVSATLTLLFYHLALLPEHVQKLRKELMNVDMTDNRKLQPLPHRNALINETLRLFLGGRRIPGGATISTPLWSQEHLESSFTRASEFIPERWYPGSGMIKDQQGFAPFLLGTHSCLGKQVALIELRLVVARLVTSYDFQFANNYDGSKGMKVQDCFTALPGSLKLIFTPRN</sequence>
<keyword evidence="8" id="KW-0560">Oxidoreductase</keyword>
<evidence type="ECO:0000313" key="14">
    <source>
        <dbReference type="EMBL" id="KAF2680749.1"/>
    </source>
</evidence>
<dbReference type="Proteomes" id="UP000799291">
    <property type="component" value="Unassembled WGS sequence"/>
</dbReference>
<reference evidence="14" key="1">
    <citation type="journal article" date="2020" name="Stud. Mycol.">
        <title>101 Dothideomycetes genomes: a test case for predicting lifestyles and emergence of pathogens.</title>
        <authorList>
            <person name="Haridas S."/>
            <person name="Albert R."/>
            <person name="Binder M."/>
            <person name="Bloem J."/>
            <person name="Labutti K."/>
            <person name="Salamov A."/>
            <person name="Andreopoulos B."/>
            <person name="Baker S."/>
            <person name="Barry K."/>
            <person name="Bills G."/>
            <person name="Bluhm B."/>
            <person name="Cannon C."/>
            <person name="Castanera R."/>
            <person name="Culley D."/>
            <person name="Daum C."/>
            <person name="Ezra D."/>
            <person name="Gonzalez J."/>
            <person name="Henrissat B."/>
            <person name="Kuo A."/>
            <person name="Liang C."/>
            <person name="Lipzen A."/>
            <person name="Lutzoni F."/>
            <person name="Magnuson J."/>
            <person name="Mondo S."/>
            <person name="Nolan M."/>
            <person name="Ohm R."/>
            <person name="Pangilinan J."/>
            <person name="Park H.-J."/>
            <person name="Ramirez L."/>
            <person name="Alfaro M."/>
            <person name="Sun H."/>
            <person name="Tritt A."/>
            <person name="Yoshinaga Y."/>
            <person name="Zwiers L.-H."/>
            <person name="Turgeon B."/>
            <person name="Goodwin S."/>
            <person name="Spatafora J."/>
            <person name="Crous P."/>
            <person name="Grigoriev I."/>
        </authorList>
    </citation>
    <scope>NUCLEOTIDE SEQUENCE</scope>
    <source>
        <strain evidence="14">CBS 122367</strain>
    </source>
</reference>
<dbReference type="InterPro" id="IPR002401">
    <property type="entry name" value="Cyt_P450_E_grp-I"/>
</dbReference>
<keyword evidence="15" id="KW-1185">Reference proteome</keyword>
<dbReference type="GO" id="GO:0005506">
    <property type="term" value="F:iron ion binding"/>
    <property type="evidence" value="ECO:0007669"/>
    <property type="project" value="InterPro"/>
</dbReference>
<evidence type="ECO:0000256" key="8">
    <source>
        <dbReference type="ARBA" id="ARBA00023002"/>
    </source>
</evidence>
<keyword evidence="6 12" id="KW-0479">Metal-binding</keyword>
<evidence type="ECO:0000256" key="1">
    <source>
        <dbReference type="ARBA" id="ARBA00001971"/>
    </source>
</evidence>
<dbReference type="InterPro" id="IPR036396">
    <property type="entry name" value="Cyt_P450_sf"/>
</dbReference>
<keyword evidence="10 14" id="KW-0503">Monooxygenase</keyword>
<keyword evidence="4 12" id="KW-0349">Heme</keyword>
<dbReference type="CDD" id="cd11061">
    <property type="entry name" value="CYP67-like"/>
    <property type="match status" value="1"/>
</dbReference>
<evidence type="ECO:0000256" key="4">
    <source>
        <dbReference type="ARBA" id="ARBA00022617"/>
    </source>
</evidence>
<comment type="cofactor">
    <cofactor evidence="1 12">
        <name>heme</name>
        <dbReference type="ChEBI" id="CHEBI:30413"/>
    </cofactor>
</comment>